<dbReference type="Gene3D" id="2.10.260.10">
    <property type="match status" value="1"/>
</dbReference>
<sequence length="77" mass="8657">MQVTKLDDGLAVRIPADVVRALGIKEGDTIDFLERESGHLTLVTQEQRRAAALARIRELARPLPANYKFDREEANAR</sequence>
<organism evidence="2 3">
    <name type="scientific">Sphingomonas floccifaciens</name>
    <dbReference type="NCBI Taxonomy" id="1844115"/>
    <lineage>
        <taxon>Bacteria</taxon>
        <taxon>Pseudomonadati</taxon>
        <taxon>Pseudomonadota</taxon>
        <taxon>Alphaproteobacteria</taxon>
        <taxon>Sphingomonadales</taxon>
        <taxon>Sphingomonadaceae</taxon>
        <taxon>Sphingomonas</taxon>
    </lineage>
</organism>
<name>A0ABW4N8W8_9SPHN</name>
<evidence type="ECO:0000313" key="2">
    <source>
        <dbReference type="EMBL" id="MFD1786612.1"/>
    </source>
</evidence>
<dbReference type="InterPro" id="IPR037914">
    <property type="entry name" value="SpoVT-AbrB_sf"/>
</dbReference>
<dbReference type="Pfam" id="PF04014">
    <property type="entry name" value="MazE_antitoxin"/>
    <property type="match status" value="1"/>
</dbReference>
<keyword evidence="2" id="KW-0238">DNA-binding</keyword>
<dbReference type="SUPFAM" id="SSF89447">
    <property type="entry name" value="AbrB/MazE/MraZ-like"/>
    <property type="match status" value="1"/>
</dbReference>
<protein>
    <submittedName>
        <fullName evidence="2">AbrB/MazE/SpoVT family DNA-binding domain-containing protein</fullName>
    </submittedName>
</protein>
<evidence type="ECO:0000259" key="1">
    <source>
        <dbReference type="SMART" id="SM00966"/>
    </source>
</evidence>
<keyword evidence="3" id="KW-1185">Reference proteome</keyword>
<dbReference type="GO" id="GO:0003677">
    <property type="term" value="F:DNA binding"/>
    <property type="evidence" value="ECO:0007669"/>
    <property type="project" value="UniProtKB-KW"/>
</dbReference>
<dbReference type="EMBL" id="JBHUFC010000002">
    <property type="protein sequence ID" value="MFD1786612.1"/>
    <property type="molecule type" value="Genomic_DNA"/>
</dbReference>
<proteinExistence type="predicted"/>
<dbReference type="InterPro" id="IPR007159">
    <property type="entry name" value="SpoVT-AbrB_dom"/>
</dbReference>
<feature type="domain" description="SpoVT-AbrB" evidence="1">
    <location>
        <begin position="4"/>
        <end position="50"/>
    </location>
</feature>
<comment type="caution">
    <text evidence="2">The sequence shown here is derived from an EMBL/GenBank/DDBJ whole genome shotgun (WGS) entry which is preliminary data.</text>
</comment>
<reference evidence="3" key="1">
    <citation type="journal article" date="2019" name="Int. J. Syst. Evol. Microbiol.">
        <title>The Global Catalogue of Microorganisms (GCM) 10K type strain sequencing project: providing services to taxonomists for standard genome sequencing and annotation.</title>
        <authorList>
            <consortium name="The Broad Institute Genomics Platform"/>
            <consortium name="The Broad Institute Genome Sequencing Center for Infectious Disease"/>
            <person name="Wu L."/>
            <person name="Ma J."/>
        </authorList>
    </citation>
    <scope>NUCLEOTIDE SEQUENCE [LARGE SCALE GENOMIC DNA]</scope>
    <source>
        <strain evidence="3">Q85</strain>
    </source>
</reference>
<dbReference type="SMART" id="SM00966">
    <property type="entry name" value="SpoVT_AbrB"/>
    <property type="match status" value="1"/>
</dbReference>
<gene>
    <name evidence="2" type="ORF">ACFSC3_03405</name>
</gene>
<accession>A0ABW4N8W8</accession>
<dbReference type="Proteomes" id="UP001597283">
    <property type="component" value="Unassembled WGS sequence"/>
</dbReference>
<evidence type="ECO:0000313" key="3">
    <source>
        <dbReference type="Proteomes" id="UP001597283"/>
    </source>
</evidence>